<feature type="coiled-coil region" evidence="1">
    <location>
        <begin position="39"/>
        <end position="87"/>
    </location>
</feature>
<accession>A0A9J6PEK1</accession>
<keyword evidence="3" id="KW-0812">Transmembrane</keyword>
<comment type="caution">
    <text evidence="4">The sequence shown here is derived from an EMBL/GenBank/DDBJ whole genome shotgun (WGS) entry which is preliminary data.</text>
</comment>
<feature type="transmembrane region" description="Helical" evidence="3">
    <location>
        <begin position="6"/>
        <end position="30"/>
    </location>
</feature>
<dbReference type="EMBL" id="JAMZFT010000002">
    <property type="protein sequence ID" value="MCP1336256.1"/>
    <property type="molecule type" value="Genomic_DNA"/>
</dbReference>
<keyword evidence="1" id="KW-0175">Coiled coil</keyword>
<evidence type="ECO:0000256" key="2">
    <source>
        <dbReference type="SAM" id="MobiDB-lite"/>
    </source>
</evidence>
<gene>
    <name evidence="4" type="ORF">NJQ99_07555</name>
</gene>
<protein>
    <submittedName>
        <fullName evidence="4">Uncharacterized protein</fullName>
    </submittedName>
</protein>
<evidence type="ECO:0000256" key="1">
    <source>
        <dbReference type="SAM" id="Coils"/>
    </source>
</evidence>
<reference evidence="4" key="1">
    <citation type="submission" date="2022-06" db="EMBL/GenBank/DDBJ databases">
        <title>Isolation and Genomics of Futiania mangrovii gen. nov., sp. nov., a Rare and Metabolically-versatile member in the Class Alphaproteobacteria.</title>
        <authorList>
            <person name="Liu L."/>
            <person name="Huang W.-C."/>
            <person name="Pan J."/>
            <person name="Li J."/>
            <person name="Huang Y."/>
            <person name="Du H."/>
            <person name="Liu Y."/>
            <person name="Li M."/>
        </authorList>
    </citation>
    <scope>NUCLEOTIDE SEQUENCE</scope>
    <source>
        <strain evidence="4">FT118</strain>
    </source>
</reference>
<dbReference type="RefSeq" id="WP_269332223.1">
    <property type="nucleotide sequence ID" value="NZ_JAMZFT010000002.1"/>
</dbReference>
<dbReference type="Gene3D" id="1.10.150.20">
    <property type="entry name" value="5' to 3' exonuclease, C-terminal subdomain"/>
    <property type="match status" value="1"/>
</dbReference>
<feature type="region of interest" description="Disordered" evidence="2">
    <location>
        <begin position="96"/>
        <end position="120"/>
    </location>
</feature>
<evidence type="ECO:0000313" key="4">
    <source>
        <dbReference type="EMBL" id="MCP1336256.1"/>
    </source>
</evidence>
<dbReference type="AlphaFoldDB" id="A0A9J6PEK1"/>
<dbReference type="Proteomes" id="UP001055804">
    <property type="component" value="Unassembled WGS sequence"/>
</dbReference>
<sequence length="207" mass="21901">MIEEWAGSLTVLAILAIAGGLVGWACRAVLARDEVARAVDTRDARIAELEAERTALQARTAEREQALDALRRKWEAESARLSGLERDLLDLRTRAGGASRPAAPVQHGPDAQVPDEGPVRKPQGLLTAPAGAPDDLTAIRGIGQKIQGTLNDLGIYHFRQIAALTPDEVRWLAGELGAFPGRISRENWIGQAQALAGPDAGGPADGA</sequence>
<organism evidence="4 5">
    <name type="scientific">Futiania mangrovi</name>
    <dbReference type="NCBI Taxonomy" id="2959716"/>
    <lineage>
        <taxon>Bacteria</taxon>
        <taxon>Pseudomonadati</taxon>
        <taxon>Pseudomonadota</taxon>
        <taxon>Alphaproteobacteria</taxon>
        <taxon>Futianiales</taxon>
        <taxon>Futianiaceae</taxon>
        <taxon>Futiania</taxon>
    </lineage>
</organism>
<name>A0A9J6PEK1_9PROT</name>
<keyword evidence="5" id="KW-1185">Reference proteome</keyword>
<proteinExistence type="predicted"/>
<evidence type="ECO:0000313" key="5">
    <source>
        <dbReference type="Proteomes" id="UP001055804"/>
    </source>
</evidence>
<keyword evidence="3" id="KW-1133">Transmembrane helix</keyword>
<keyword evidence="3" id="KW-0472">Membrane</keyword>
<evidence type="ECO:0000256" key="3">
    <source>
        <dbReference type="SAM" id="Phobius"/>
    </source>
</evidence>